<evidence type="ECO:0000313" key="3">
    <source>
        <dbReference type="Proteomes" id="UP000245674"/>
    </source>
</evidence>
<reference evidence="2 3" key="1">
    <citation type="submission" date="2018-03" db="EMBL/GenBank/DDBJ databases">
        <title>Genomic Encyclopedia of Type Strains, Phase III (KMG-III): the genomes of soil and plant-associated and newly described type strains.</title>
        <authorList>
            <person name="Whitman W."/>
        </authorList>
    </citation>
    <scope>NUCLEOTIDE SEQUENCE [LARGE SCALE GENOMIC DNA]</scope>
    <source>
        <strain evidence="2 3">VKM Ac-1602</strain>
    </source>
</reference>
<organism evidence="2 3">
    <name type="scientific">Rathayibacter iranicus NCPPB 2253 = VKM Ac-1602</name>
    <dbReference type="NCBI Taxonomy" id="1328868"/>
    <lineage>
        <taxon>Bacteria</taxon>
        <taxon>Bacillati</taxon>
        <taxon>Actinomycetota</taxon>
        <taxon>Actinomycetes</taxon>
        <taxon>Micrococcales</taxon>
        <taxon>Microbacteriaceae</taxon>
        <taxon>Rathayibacter</taxon>
    </lineage>
</organism>
<gene>
    <name evidence="2" type="ORF">B0H03_101395</name>
</gene>
<sequence>MAGCVADQAAERSRRSAPTSEERHLAEQRVLTGAC</sequence>
<feature type="region of interest" description="Disordered" evidence="1">
    <location>
        <begin position="1"/>
        <end position="35"/>
    </location>
</feature>
<protein>
    <submittedName>
        <fullName evidence="2">Uncharacterized protein</fullName>
    </submittedName>
</protein>
<dbReference type="EMBL" id="QGDV01000001">
    <property type="protein sequence ID" value="PWJ66939.1"/>
    <property type="molecule type" value="Genomic_DNA"/>
</dbReference>
<comment type="caution">
    <text evidence="2">The sequence shown here is derived from an EMBL/GenBank/DDBJ whole genome shotgun (WGS) entry which is preliminary data.</text>
</comment>
<proteinExistence type="predicted"/>
<feature type="compositionally biased region" description="Basic and acidic residues" evidence="1">
    <location>
        <begin position="9"/>
        <end position="27"/>
    </location>
</feature>
<evidence type="ECO:0000313" key="2">
    <source>
        <dbReference type="EMBL" id="PWJ66939.1"/>
    </source>
</evidence>
<dbReference type="Proteomes" id="UP000245674">
    <property type="component" value="Unassembled WGS sequence"/>
</dbReference>
<evidence type="ECO:0000256" key="1">
    <source>
        <dbReference type="SAM" id="MobiDB-lite"/>
    </source>
</evidence>
<keyword evidence="3" id="KW-1185">Reference proteome</keyword>
<name>A0ABX5LHJ9_9MICO</name>
<accession>A0ABX5LHJ9</accession>